<evidence type="ECO:0000256" key="4">
    <source>
        <dbReference type="ARBA" id="ARBA00023136"/>
    </source>
</evidence>
<dbReference type="FunFam" id="1.20.140.150:FF:000057">
    <property type="entry name" value="GH12419p1"/>
    <property type="match status" value="1"/>
</dbReference>
<sequence>MRDYPSVPNVFRVASTHSINSENPYNNAKNLKVISNQNNSNSNSKSQESQQKPLAMHQLTTSASIERSNISQHQQQQQQQQKQHQQQQSPYATLPRGQRFVSQQQQQTGVINTISGSIPATGFGSMAGSFSDLQLNNIGNNSSNITSNTNYGNRRQQQQQQQHQQQQQRQVTGIANYKTQNELQQQHHQQQQQQQQMQLQHQQQQHILRQQQHHLAGGIVGVPDHQGGINTIANTSGGYLWLLTPVAASISVAIVIAALAGPQWLFTEEKLPNSNYNGTANFNALDDGAYITKYTKSSLWILCTTLPGLDVDSYNCVKIDYFPKEGYQPDPHDSTPAIPYTVTKSCPIFLAAGVFLVISFIVFLIPTCSHQNNLYYFSAGILFIVSGLVMLIGLIAYISILKAEIGSKLRPRSTLQPALFKVTYGQSFFLFVCGFIVTEFVGVLNIFLFINLQEVSYYSVSSEGVLFLRLRRLPCFSVANIQAKFKEGGVQHPLSQSYKRYKQPGTLGSQDGLQRTRSRSDNPQNSSRNASTHHSQQSQSQPGSRILRSGGNPRQHQVHDVRTRPPGHHPGNYGHPGQTQTLPGACRKHPNAGSNLNLYLHNDLDRRFYFEKPAVSKCNLHSRSFAKSLNELCTESAPPPPPPALPASTTAPAPSLFADLPQEFPLTRSVSTTTEIYTGPAGSGATAAPQTGQLKRKQQRNMATNTSGSQLEDQSRLSGLKRGLRKTKDELFQEFCRRAGMRNKPKNIYYISGSEGAGEEGEDEDRAGELERREDAGHSRDPEVLDDDDEDGDDHGFRQFRLEEDQLYVVGDHAQLVVPRRSSMGLDSLGQPLRRLNSNLSLHTDQGAGAGIAGGSGGGAWPQMQRMPFPPPPSTLPRCFLRQSSDSLQSGGYNTLSSSQQRFSQLMLQHQQQLQQQNRYLSTLTLPGAGGAGSGGGGGGPGQVPPKSQVQWPVAIPSSPSNYSNGYQQHPQPIYPGGAGGSVLGSAAAGTSSAATSHPAKFQRAYAFDDPQRRSSYVSDAFDLDEIERERRRSHASLFGLSQGRDPYDLINGTAV</sequence>
<feature type="transmembrane region" description="Helical" evidence="6">
    <location>
        <begin position="422"/>
        <end position="450"/>
    </location>
</feature>
<dbReference type="GO" id="GO:0005245">
    <property type="term" value="F:voltage-gated calcium channel activity"/>
    <property type="evidence" value="ECO:0007669"/>
    <property type="project" value="TreeGrafter"/>
</dbReference>
<feature type="compositionally biased region" description="Low complexity" evidence="5">
    <location>
        <begin position="35"/>
        <end position="52"/>
    </location>
</feature>
<dbReference type="STRING" id="7217.B3N0I5"/>
<evidence type="ECO:0000256" key="6">
    <source>
        <dbReference type="SAM" id="Phobius"/>
    </source>
</evidence>
<proteinExistence type="predicted"/>
<dbReference type="GO" id="GO:0098970">
    <property type="term" value="P:postsynaptic neurotransmitter receptor diffusion trapping"/>
    <property type="evidence" value="ECO:0007669"/>
    <property type="project" value="TreeGrafter"/>
</dbReference>
<keyword evidence="8" id="KW-1185">Reference proteome</keyword>
<feature type="compositionally biased region" description="Low complexity" evidence="5">
    <location>
        <begin position="139"/>
        <end position="170"/>
    </location>
</feature>
<dbReference type="Gene3D" id="1.20.140.150">
    <property type="match status" value="1"/>
</dbReference>
<evidence type="ECO:0008006" key="9">
    <source>
        <dbReference type="Google" id="ProtNLM"/>
    </source>
</evidence>
<keyword evidence="3 6" id="KW-1133">Transmembrane helix</keyword>
<protein>
    <recommendedName>
        <fullName evidence="9">Voltage-dependent calcium channel gamma-5 subunit</fullName>
    </recommendedName>
</protein>
<dbReference type="GO" id="GO:0098839">
    <property type="term" value="C:postsynaptic density membrane"/>
    <property type="evidence" value="ECO:0007669"/>
    <property type="project" value="TreeGrafter"/>
</dbReference>
<feature type="compositionally biased region" description="Polar residues" evidence="5">
    <location>
        <begin position="506"/>
        <end position="530"/>
    </location>
</feature>
<feature type="compositionally biased region" description="Acidic residues" evidence="5">
    <location>
        <begin position="757"/>
        <end position="766"/>
    </location>
</feature>
<dbReference type="EMBL" id="CH902640">
    <property type="protein sequence ID" value="EDV38389.2"/>
    <property type="molecule type" value="Genomic_DNA"/>
</dbReference>
<organism evidence="7 8">
    <name type="scientific">Drosophila ananassae</name>
    <name type="common">Fruit fly</name>
    <dbReference type="NCBI Taxonomy" id="7217"/>
    <lineage>
        <taxon>Eukaryota</taxon>
        <taxon>Metazoa</taxon>
        <taxon>Ecdysozoa</taxon>
        <taxon>Arthropoda</taxon>
        <taxon>Hexapoda</taxon>
        <taxon>Insecta</taxon>
        <taxon>Pterygota</taxon>
        <taxon>Neoptera</taxon>
        <taxon>Endopterygota</taxon>
        <taxon>Diptera</taxon>
        <taxon>Brachycera</taxon>
        <taxon>Muscomorpha</taxon>
        <taxon>Ephydroidea</taxon>
        <taxon>Drosophilidae</taxon>
        <taxon>Drosophila</taxon>
        <taxon>Sophophora</taxon>
    </lineage>
</organism>
<dbReference type="PANTHER" id="PTHR12107">
    <property type="entry name" value="VOLTAGE-DEPENDENT CALCIUM CHANNEL GAMMA SUBUNIT"/>
    <property type="match status" value="1"/>
</dbReference>
<evidence type="ECO:0000313" key="7">
    <source>
        <dbReference type="EMBL" id="EDV38389.2"/>
    </source>
</evidence>
<evidence type="ECO:0000256" key="3">
    <source>
        <dbReference type="ARBA" id="ARBA00022989"/>
    </source>
</evidence>
<feature type="region of interest" description="Disordered" evidence="5">
    <location>
        <begin position="924"/>
        <end position="948"/>
    </location>
</feature>
<feature type="compositionally biased region" description="Basic and acidic residues" evidence="5">
    <location>
        <begin position="767"/>
        <end position="783"/>
    </location>
</feature>
<dbReference type="PANTHER" id="PTHR12107:SF0">
    <property type="entry name" value="STARGAZIN (MAMMALIAN CALCIUM CHANNEL) HOMOLOG"/>
    <property type="match status" value="1"/>
</dbReference>
<feature type="transmembrane region" description="Helical" evidence="6">
    <location>
        <begin position="348"/>
        <end position="365"/>
    </location>
</feature>
<feature type="transmembrane region" description="Helical" evidence="6">
    <location>
        <begin position="239"/>
        <end position="260"/>
    </location>
</feature>
<evidence type="ECO:0000256" key="5">
    <source>
        <dbReference type="SAM" id="MobiDB-lite"/>
    </source>
</evidence>
<feature type="region of interest" description="Disordered" evidence="5">
    <location>
        <begin position="35"/>
        <end position="92"/>
    </location>
</feature>
<dbReference type="Proteomes" id="UP000007801">
    <property type="component" value="Unassembled WGS sequence"/>
</dbReference>
<dbReference type="GO" id="GO:0019226">
    <property type="term" value="P:transmission of nerve impulse"/>
    <property type="evidence" value="ECO:0007669"/>
    <property type="project" value="TreeGrafter"/>
</dbReference>
<dbReference type="InParanoid" id="B3N0I5"/>
<dbReference type="eggNOG" id="ENOG502QTQ7">
    <property type="taxonomic scope" value="Eukaryota"/>
</dbReference>
<dbReference type="AlphaFoldDB" id="B3N0I5"/>
<feature type="compositionally biased region" description="Acidic residues" evidence="5">
    <location>
        <begin position="784"/>
        <end position="793"/>
    </location>
</feature>
<feature type="region of interest" description="Disordered" evidence="5">
    <location>
        <begin position="139"/>
        <end position="171"/>
    </location>
</feature>
<dbReference type="GO" id="GO:0016247">
    <property type="term" value="F:channel regulator activity"/>
    <property type="evidence" value="ECO:0007669"/>
    <property type="project" value="TreeGrafter"/>
</dbReference>
<feature type="transmembrane region" description="Helical" evidence="6">
    <location>
        <begin position="377"/>
        <end position="401"/>
    </location>
</feature>
<feature type="region of interest" description="Disordered" evidence="5">
    <location>
        <begin position="677"/>
        <end position="724"/>
    </location>
</feature>
<keyword evidence="2 6" id="KW-0812">Transmembrane</keyword>
<dbReference type="Pfam" id="PF13903">
    <property type="entry name" value="Claudin_2"/>
    <property type="match status" value="1"/>
</dbReference>
<evidence type="ECO:0000313" key="8">
    <source>
        <dbReference type="Proteomes" id="UP000007801"/>
    </source>
</evidence>
<name>B3N0I5_DROAN</name>
<feature type="compositionally biased region" description="Gly residues" evidence="5">
    <location>
        <begin position="928"/>
        <end position="942"/>
    </location>
</feature>
<dbReference type="GO" id="GO:0098943">
    <property type="term" value="P:neurotransmitter receptor transport, postsynaptic endosome to lysosome"/>
    <property type="evidence" value="ECO:0007669"/>
    <property type="project" value="TreeGrafter"/>
</dbReference>
<reference evidence="7 8" key="1">
    <citation type="journal article" date="2007" name="Nature">
        <title>Evolution of genes and genomes on the Drosophila phylogeny.</title>
        <authorList>
            <consortium name="Drosophila 12 Genomes Consortium"/>
            <person name="Clark A.G."/>
            <person name="Eisen M.B."/>
            <person name="Smith D.R."/>
            <person name="Bergman C.M."/>
            <person name="Oliver B."/>
            <person name="Markow T.A."/>
            <person name="Kaufman T.C."/>
            <person name="Kellis M."/>
            <person name="Gelbart W."/>
            <person name="Iyer V.N."/>
            <person name="Pollard D.A."/>
            <person name="Sackton T.B."/>
            <person name="Larracuente A.M."/>
            <person name="Singh N.D."/>
            <person name="Abad J.P."/>
            <person name="Abt D.N."/>
            <person name="Adryan B."/>
            <person name="Aguade M."/>
            <person name="Akashi H."/>
            <person name="Anderson W.W."/>
            <person name="Aquadro C.F."/>
            <person name="Ardell D.H."/>
            <person name="Arguello R."/>
            <person name="Artieri C.G."/>
            <person name="Barbash D.A."/>
            <person name="Barker D."/>
            <person name="Barsanti P."/>
            <person name="Batterham P."/>
            <person name="Batzoglou S."/>
            <person name="Begun D."/>
            <person name="Bhutkar A."/>
            <person name="Blanco E."/>
            <person name="Bosak S.A."/>
            <person name="Bradley R.K."/>
            <person name="Brand A.D."/>
            <person name="Brent M.R."/>
            <person name="Brooks A.N."/>
            <person name="Brown R.H."/>
            <person name="Butlin R.K."/>
            <person name="Caggese C."/>
            <person name="Calvi B.R."/>
            <person name="Bernardo de Carvalho A."/>
            <person name="Caspi A."/>
            <person name="Castrezana S."/>
            <person name="Celniker S.E."/>
            <person name="Chang J.L."/>
            <person name="Chapple C."/>
            <person name="Chatterji S."/>
            <person name="Chinwalla A."/>
            <person name="Civetta A."/>
            <person name="Clifton S.W."/>
            <person name="Comeron J.M."/>
            <person name="Costello J.C."/>
            <person name="Coyne J.A."/>
            <person name="Daub J."/>
            <person name="David R.G."/>
            <person name="Delcher A.L."/>
            <person name="Delehaunty K."/>
            <person name="Do C.B."/>
            <person name="Ebling H."/>
            <person name="Edwards K."/>
            <person name="Eickbush T."/>
            <person name="Evans J.D."/>
            <person name="Filipski A."/>
            <person name="Findeiss S."/>
            <person name="Freyhult E."/>
            <person name="Fulton L."/>
            <person name="Fulton R."/>
            <person name="Garcia A.C."/>
            <person name="Gardiner A."/>
            <person name="Garfield D.A."/>
            <person name="Garvin B.E."/>
            <person name="Gibson G."/>
            <person name="Gilbert D."/>
            <person name="Gnerre S."/>
            <person name="Godfrey J."/>
            <person name="Good R."/>
            <person name="Gotea V."/>
            <person name="Gravely B."/>
            <person name="Greenberg A.J."/>
            <person name="Griffiths-Jones S."/>
            <person name="Gross S."/>
            <person name="Guigo R."/>
            <person name="Gustafson E.A."/>
            <person name="Haerty W."/>
            <person name="Hahn M.W."/>
            <person name="Halligan D.L."/>
            <person name="Halpern A.L."/>
            <person name="Halter G.M."/>
            <person name="Han M.V."/>
            <person name="Heger A."/>
            <person name="Hillier L."/>
            <person name="Hinrichs A.S."/>
            <person name="Holmes I."/>
            <person name="Hoskins R.A."/>
            <person name="Hubisz M.J."/>
            <person name="Hultmark D."/>
            <person name="Huntley M.A."/>
            <person name="Jaffe D.B."/>
            <person name="Jagadeeshan S."/>
            <person name="Jeck W.R."/>
            <person name="Johnson J."/>
            <person name="Jones C.D."/>
            <person name="Jordan W.C."/>
            <person name="Karpen G.H."/>
            <person name="Kataoka E."/>
            <person name="Keightley P.D."/>
            <person name="Kheradpour P."/>
            <person name="Kirkness E.F."/>
            <person name="Koerich L.B."/>
            <person name="Kristiansen K."/>
            <person name="Kudrna D."/>
            <person name="Kulathinal R.J."/>
            <person name="Kumar S."/>
            <person name="Kwok R."/>
            <person name="Lander E."/>
            <person name="Langley C.H."/>
            <person name="Lapoint R."/>
            <person name="Lazzaro B.P."/>
            <person name="Lee S.J."/>
            <person name="Levesque L."/>
            <person name="Li R."/>
            <person name="Lin C.F."/>
            <person name="Lin M.F."/>
            <person name="Lindblad-Toh K."/>
            <person name="Llopart A."/>
            <person name="Long M."/>
            <person name="Low L."/>
            <person name="Lozovsky E."/>
            <person name="Lu J."/>
            <person name="Luo M."/>
            <person name="Machado C.A."/>
            <person name="Makalowski W."/>
            <person name="Marzo M."/>
            <person name="Matsuda M."/>
            <person name="Matzkin L."/>
            <person name="McAllister B."/>
            <person name="McBride C.S."/>
            <person name="McKernan B."/>
            <person name="McKernan K."/>
            <person name="Mendez-Lago M."/>
            <person name="Minx P."/>
            <person name="Mollenhauer M.U."/>
            <person name="Montooth K."/>
            <person name="Mount S.M."/>
            <person name="Mu X."/>
            <person name="Myers E."/>
            <person name="Negre B."/>
            <person name="Newfeld S."/>
            <person name="Nielsen R."/>
            <person name="Noor M.A."/>
            <person name="O'Grady P."/>
            <person name="Pachter L."/>
            <person name="Papaceit M."/>
            <person name="Parisi M.J."/>
            <person name="Parisi M."/>
            <person name="Parts L."/>
            <person name="Pedersen J.S."/>
            <person name="Pesole G."/>
            <person name="Phillippy A.M."/>
            <person name="Ponting C.P."/>
            <person name="Pop M."/>
            <person name="Porcelli D."/>
            <person name="Powell J.R."/>
            <person name="Prohaska S."/>
            <person name="Pruitt K."/>
            <person name="Puig M."/>
            <person name="Quesneville H."/>
            <person name="Ram K.R."/>
            <person name="Rand D."/>
            <person name="Rasmussen M.D."/>
            <person name="Reed L.K."/>
            <person name="Reenan R."/>
            <person name="Reily A."/>
            <person name="Remington K.A."/>
            <person name="Rieger T.T."/>
            <person name="Ritchie M.G."/>
            <person name="Robin C."/>
            <person name="Rogers Y.H."/>
            <person name="Rohde C."/>
            <person name="Rozas J."/>
            <person name="Rubenfield M.J."/>
            <person name="Ruiz A."/>
            <person name="Russo S."/>
            <person name="Salzberg S.L."/>
            <person name="Sanchez-Gracia A."/>
            <person name="Saranga D.J."/>
            <person name="Sato H."/>
            <person name="Schaeffer S.W."/>
            <person name="Schatz M.C."/>
            <person name="Schlenke T."/>
            <person name="Schwartz R."/>
            <person name="Segarra C."/>
            <person name="Singh R.S."/>
            <person name="Sirot L."/>
            <person name="Sirota M."/>
            <person name="Sisneros N.B."/>
            <person name="Smith C.D."/>
            <person name="Smith T.F."/>
            <person name="Spieth J."/>
            <person name="Stage D.E."/>
            <person name="Stark A."/>
            <person name="Stephan W."/>
            <person name="Strausberg R.L."/>
            <person name="Strempel S."/>
            <person name="Sturgill D."/>
            <person name="Sutton G."/>
            <person name="Sutton G.G."/>
            <person name="Tao W."/>
            <person name="Teichmann S."/>
            <person name="Tobari Y.N."/>
            <person name="Tomimura Y."/>
            <person name="Tsolas J.M."/>
            <person name="Valente V.L."/>
            <person name="Venter E."/>
            <person name="Venter J.C."/>
            <person name="Vicario S."/>
            <person name="Vieira F.G."/>
            <person name="Vilella A.J."/>
            <person name="Villasante A."/>
            <person name="Walenz B."/>
            <person name="Wang J."/>
            <person name="Wasserman M."/>
            <person name="Watts T."/>
            <person name="Wilson D."/>
            <person name="Wilson R.K."/>
            <person name="Wing R.A."/>
            <person name="Wolfner M.F."/>
            <person name="Wong A."/>
            <person name="Wong G.K."/>
            <person name="Wu C.I."/>
            <person name="Wu G."/>
            <person name="Yamamoto D."/>
            <person name="Yang H.P."/>
            <person name="Yang S.P."/>
            <person name="Yorke J.A."/>
            <person name="Yoshida K."/>
            <person name="Zdobnov E."/>
            <person name="Zhang P."/>
            <person name="Zhang Y."/>
            <person name="Zimin A.V."/>
            <person name="Baldwin J."/>
            <person name="Abdouelleil A."/>
            <person name="Abdulkadir J."/>
            <person name="Abebe A."/>
            <person name="Abera B."/>
            <person name="Abreu J."/>
            <person name="Acer S.C."/>
            <person name="Aftuck L."/>
            <person name="Alexander A."/>
            <person name="An P."/>
            <person name="Anderson E."/>
            <person name="Anderson S."/>
            <person name="Arachi H."/>
            <person name="Azer M."/>
            <person name="Bachantsang P."/>
            <person name="Barry A."/>
            <person name="Bayul T."/>
            <person name="Berlin A."/>
            <person name="Bessette D."/>
            <person name="Bloom T."/>
            <person name="Blye J."/>
            <person name="Boguslavskiy L."/>
            <person name="Bonnet C."/>
            <person name="Boukhgalter B."/>
            <person name="Bourzgui I."/>
            <person name="Brown A."/>
            <person name="Cahill P."/>
            <person name="Channer S."/>
            <person name="Cheshatsang Y."/>
            <person name="Chuda L."/>
            <person name="Citroen M."/>
            <person name="Collymore A."/>
            <person name="Cooke P."/>
            <person name="Costello M."/>
            <person name="D'Aco K."/>
            <person name="Daza R."/>
            <person name="De Haan G."/>
            <person name="DeGray S."/>
            <person name="DeMaso C."/>
            <person name="Dhargay N."/>
            <person name="Dooley K."/>
            <person name="Dooley E."/>
            <person name="Doricent M."/>
            <person name="Dorje P."/>
            <person name="Dorjee K."/>
            <person name="Dupes A."/>
            <person name="Elong R."/>
            <person name="Falk J."/>
            <person name="Farina A."/>
            <person name="Faro S."/>
            <person name="Ferguson D."/>
            <person name="Fisher S."/>
            <person name="Foley C.D."/>
            <person name="Franke A."/>
            <person name="Friedrich D."/>
            <person name="Gadbois L."/>
            <person name="Gearin G."/>
            <person name="Gearin C.R."/>
            <person name="Giannoukos G."/>
            <person name="Goode T."/>
            <person name="Graham J."/>
            <person name="Grandbois E."/>
            <person name="Grewal S."/>
            <person name="Gyaltsen K."/>
            <person name="Hafez N."/>
            <person name="Hagos B."/>
            <person name="Hall J."/>
            <person name="Henson C."/>
            <person name="Hollinger A."/>
            <person name="Honan T."/>
            <person name="Huard M.D."/>
            <person name="Hughes L."/>
            <person name="Hurhula B."/>
            <person name="Husby M.E."/>
            <person name="Kamat A."/>
            <person name="Kanga B."/>
            <person name="Kashin S."/>
            <person name="Khazanovich D."/>
            <person name="Kisner P."/>
            <person name="Lance K."/>
            <person name="Lara M."/>
            <person name="Lee W."/>
            <person name="Lennon N."/>
            <person name="Letendre F."/>
            <person name="LeVine R."/>
            <person name="Lipovsky A."/>
            <person name="Liu X."/>
            <person name="Liu J."/>
            <person name="Liu S."/>
            <person name="Lokyitsang T."/>
            <person name="Lokyitsang Y."/>
            <person name="Lubonja R."/>
            <person name="Lui A."/>
            <person name="MacDonald P."/>
            <person name="Magnisalis V."/>
            <person name="Maru K."/>
            <person name="Matthews C."/>
            <person name="McCusker W."/>
            <person name="McDonough S."/>
            <person name="Mehta T."/>
            <person name="Meldrim J."/>
            <person name="Meneus L."/>
            <person name="Mihai O."/>
            <person name="Mihalev A."/>
            <person name="Mihova T."/>
            <person name="Mittelman R."/>
            <person name="Mlenga V."/>
            <person name="Montmayeur A."/>
            <person name="Mulrain L."/>
            <person name="Navidi A."/>
            <person name="Naylor J."/>
            <person name="Negash T."/>
            <person name="Nguyen T."/>
            <person name="Nguyen N."/>
            <person name="Nicol R."/>
            <person name="Norbu C."/>
            <person name="Norbu N."/>
            <person name="Novod N."/>
            <person name="O'Neill B."/>
            <person name="Osman S."/>
            <person name="Markiewicz E."/>
            <person name="Oyono O.L."/>
            <person name="Patti C."/>
            <person name="Phunkhang P."/>
            <person name="Pierre F."/>
            <person name="Priest M."/>
            <person name="Raghuraman S."/>
            <person name="Rege F."/>
            <person name="Reyes R."/>
            <person name="Rise C."/>
            <person name="Rogov P."/>
            <person name="Ross K."/>
            <person name="Ryan E."/>
            <person name="Settipalli S."/>
            <person name="Shea T."/>
            <person name="Sherpa N."/>
            <person name="Shi L."/>
            <person name="Shih D."/>
            <person name="Sparrow T."/>
            <person name="Spaulding J."/>
            <person name="Stalker J."/>
            <person name="Stange-Thomann N."/>
            <person name="Stavropoulos S."/>
            <person name="Stone C."/>
            <person name="Strader C."/>
            <person name="Tesfaye S."/>
            <person name="Thomson T."/>
            <person name="Thoulutsang Y."/>
            <person name="Thoulutsang D."/>
            <person name="Topham K."/>
            <person name="Topping I."/>
            <person name="Tsamla T."/>
            <person name="Vassiliev H."/>
            <person name="Vo A."/>
            <person name="Wangchuk T."/>
            <person name="Wangdi T."/>
            <person name="Weiand M."/>
            <person name="Wilkinson J."/>
            <person name="Wilson A."/>
            <person name="Yadav S."/>
            <person name="Young G."/>
            <person name="Yu Q."/>
            <person name="Zembek L."/>
            <person name="Zhong D."/>
            <person name="Zimmer A."/>
            <person name="Zwirko Z."/>
            <person name="Jaffe D.B."/>
            <person name="Alvarez P."/>
            <person name="Brockman W."/>
            <person name="Butler J."/>
            <person name="Chin C."/>
            <person name="Gnerre S."/>
            <person name="Grabherr M."/>
            <person name="Kleber M."/>
            <person name="Mauceli E."/>
            <person name="MacCallum I."/>
        </authorList>
    </citation>
    <scope>NUCLEOTIDE SEQUENCE [LARGE SCALE GENOMIC DNA]</scope>
    <source>
        <strain evidence="8">Tucson 14024-0371.13</strain>
    </source>
</reference>
<dbReference type="GO" id="GO:0032281">
    <property type="term" value="C:AMPA glutamate receptor complex"/>
    <property type="evidence" value="ECO:0007669"/>
    <property type="project" value="TreeGrafter"/>
</dbReference>
<feature type="region of interest" description="Disordered" evidence="5">
    <location>
        <begin position="750"/>
        <end position="796"/>
    </location>
</feature>
<dbReference type="InterPro" id="IPR004031">
    <property type="entry name" value="PMP22/EMP/MP20/Claudin"/>
</dbReference>
<comment type="subcellular location">
    <subcellularLocation>
        <location evidence="1">Membrane</location>
        <topology evidence="1">Multi-pass membrane protein</topology>
    </subcellularLocation>
</comment>
<feature type="compositionally biased region" description="Polar residues" evidence="5">
    <location>
        <begin position="700"/>
        <end position="712"/>
    </location>
</feature>
<accession>B3N0I5</accession>
<feature type="region of interest" description="Disordered" evidence="5">
    <location>
        <begin position="495"/>
        <end position="589"/>
    </location>
</feature>
<gene>
    <name evidence="7" type="primary">Dana\GF21713</name>
    <name evidence="7" type="synonym">dana_GLEANR_5622</name>
    <name evidence="7" type="ORF">GF21713</name>
</gene>
<keyword evidence="4 6" id="KW-0472">Membrane</keyword>
<dbReference type="InterPro" id="IPR051072">
    <property type="entry name" value="CACNG_subunit"/>
</dbReference>
<dbReference type="HOGENOM" id="CLU_315998_0_0_1"/>
<dbReference type="GO" id="GO:0051968">
    <property type="term" value="P:positive regulation of synaptic transmission, glutamatergic"/>
    <property type="evidence" value="ECO:0007669"/>
    <property type="project" value="TreeGrafter"/>
</dbReference>
<evidence type="ECO:0000256" key="2">
    <source>
        <dbReference type="ARBA" id="ARBA00022692"/>
    </source>
</evidence>
<feature type="compositionally biased region" description="Low complexity" evidence="5">
    <location>
        <begin position="532"/>
        <end position="541"/>
    </location>
</feature>
<feature type="compositionally biased region" description="Polar residues" evidence="5">
    <location>
        <begin position="58"/>
        <end position="71"/>
    </location>
</feature>
<evidence type="ECO:0000256" key="1">
    <source>
        <dbReference type="ARBA" id="ARBA00004141"/>
    </source>
</evidence>
<feature type="compositionally biased region" description="Low complexity" evidence="5">
    <location>
        <begin position="72"/>
        <end position="88"/>
    </location>
</feature>
<dbReference type="GO" id="GO:0099590">
    <property type="term" value="P:neurotransmitter receptor internalization"/>
    <property type="evidence" value="ECO:0007669"/>
    <property type="project" value="TreeGrafter"/>
</dbReference>
<dbReference type="OrthoDB" id="9990458at2759"/>
<feature type="compositionally biased region" description="Low complexity" evidence="5">
    <location>
        <begin position="678"/>
        <end position="693"/>
    </location>
</feature>